<name>A0A8J5IGD3_9STRA</name>
<evidence type="ECO:0000313" key="2">
    <source>
        <dbReference type="Proteomes" id="UP000709295"/>
    </source>
</evidence>
<proteinExistence type="predicted"/>
<dbReference type="Proteomes" id="UP000709295">
    <property type="component" value="Unassembled WGS sequence"/>
</dbReference>
<evidence type="ECO:0000313" key="1">
    <source>
        <dbReference type="EMBL" id="KAG6946037.1"/>
    </source>
</evidence>
<comment type="caution">
    <text evidence="1">The sequence shown here is derived from an EMBL/GenBank/DDBJ whole genome shotgun (WGS) entry which is preliminary data.</text>
</comment>
<accession>A0A8J5IGD3</accession>
<sequence>MFEDDMFAGIDPSVTKPHSASKLLKMSKEVIKNYFVAEQRFTTSGQHESEYGNFVDKRGAVLYMRKWLQVRY</sequence>
<organism evidence="1 2">
    <name type="scientific">Phytophthora aleatoria</name>
    <dbReference type="NCBI Taxonomy" id="2496075"/>
    <lineage>
        <taxon>Eukaryota</taxon>
        <taxon>Sar</taxon>
        <taxon>Stramenopiles</taxon>
        <taxon>Oomycota</taxon>
        <taxon>Peronosporomycetes</taxon>
        <taxon>Peronosporales</taxon>
        <taxon>Peronosporaceae</taxon>
        <taxon>Phytophthora</taxon>
    </lineage>
</organism>
<keyword evidence="2" id="KW-1185">Reference proteome</keyword>
<gene>
    <name evidence="1" type="ORF">JG688_00016246</name>
</gene>
<dbReference type="AlphaFoldDB" id="A0A8J5IGD3"/>
<protein>
    <submittedName>
        <fullName evidence="1">Uncharacterized protein</fullName>
    </submittedName>
</protein>
<reference evidence="1" key="1">
    <citation type="submission" date="2021-01" db="EMBL/GenBank/DDBJ databases">
        <title>Phytophthora aleatoria, a newly-described species from Pinus radiata is distinct from Phytophthora cactorum isolates based on comparative genomics.</title>
        <authorList>
            <person name="Mcdougal R."/>
            <person name="Panda P."/>
            <person name="Williams N."/>
            <person name="Studholme D.J."/>
        </authorList>
    </citation>
    <scope>NUCLEOTIDE SEQUENCE</scope>
    <source>
        <strain evidence="1">NZFS 4037</strain>
    </source>
</reference>
<dbReference type="EMBL" id="JAENGY010001964">
    <property type="protein sequence ID" value="KAG6946037.1"/>
    <property type="molecule type" value="Genomic_DNA"/>
</dbReference>